<gene>
    <name evidence="4" type="ORF">INT45_006923</name>
</gene>
<comment type="caution">
    <text evidence="4">The sequence shown here is derived from an EMBL/GenBank/DDBJ whole genome shotgun (WGS) entry which is preliminary data.</text>
</comment>
<proteinExistence type="predicted"/>
<evidence type="ECO:0000313" key="4">
    <source>
        <dbReference type="EMBL" id="KAG2222401.1"/>
    </source>
</evidence>
<feature type="compositionally biased region" description="Basic and acidic residues" evidence="2">
    <location>
        <begin position="303"/>
        <end position="313"/>
    </location>
</feature>
<feature type="compositionally biased region" description="Polar residues" evidence="2">
    <location>
        <begin position="314"/>
        <end position="324"/>
    </location>
</feature>
<feature type="domain" description="Spc7 kinetochore protein" evidence="3">
    <location>
        <begin position="538"/>
        <end position="836"/>
    </location>
</feature>
<feature type="region of interest" description="Disordered" evidence="2">
    <location>
        <begin position="1"/>
        <end position="62"/>
    </location>
</feature>
<dbReference type="InterPro" id="IPR033338">
    <property type="entry name" value="Spc105/Spc7"/>
</dbReference>
<feature type="coiled-coil region" evidence="1">
    <location>
        <begin position="767"/>
        <end position="794"/>
    </location>
</feature>
<feature type="region of interest" description="Disordered" evidence="2">
    <location>
        <begin position="78"/>
        <end position="324"/>
    </location>
</feature>
<evidence type="ECO:0000259" key="3">
    <source>
        <dbReference type="SMART" id="SM00787"/>
    </source>
</evidence>
<protein>
    <recommendedName>
        <fullName evidence="3">Spc7 kinetochore protein domain-containing protein</fullName>
    </recommendedName>
</protein>
<dbReference type="GO" id="GO:0000776">
    <property type="term" value="C:kinetochore"/>
    <property type="evidence" value="ECO:0007669"/>
    <property type="project" value="TreeGrafter"/>
</dbReference>
<dbReference type="PANTHER" id="PTHR28260:SF1">
    <property type="entry name" value="SPINDLE POLE BODY COMPONENT SPC105"/>
    <property type="match status" value="1"/>
</dbReference>
<feature type="compositionally biased region" description="Low complexity" evidence="2">
    <location>
        <begin position="290"/>
        <end position="302"/>
    </location>
</feature>
<dbReference type="InterPro" id="IPR013253">
    <property type="entry name" value="Spc7_domain"/>
</dbReference>
<keyword evidence="1" id="KW-0175">Coiled coil</keyword>
<dbReference type="GO" id="GO:0007094">
    <property type="term" value="P:mitotic spindle assembly checkpoint signaling"/>
    <property type="evidence" value="ECO:0007669"/>
    <property type="project" value="TreeGrafter"/>
</dbReference>
<sequence>MSFPRSPGRVNDPLDNGRWTVDNSESRFTSMSPRRSILKSGSQTPNPYNSPGSSRFERLQSRRARHVSFSPFDRIRLFGEHEATSESGRERFRNMDQRPDSAVFDADPVASPQLSDHPFLSQLRGSPSDQRKRRPDLFGSPPVHEGNSPKRRFAEKIHNLESHVFNDDDNDEPTSFNKYMAGRKPPTAADLFDEMDDDIAIEGEDDGSMQITQELPKVSQPSSSRTSISKRLSIEKIVKTPIPQDENTAPPQQQEQEEKGREMSNISLTKSPKTYPSDTPHSSSDMEVTQQSQKRLEQSQQREQQEMRKRDSDTVQTSLSNRTQVNVTYEAASEAESDMDITLQEGRQHVNITEEKESSHLQSHFLPHPRPSFVASEATTDIDATPVNSVRESIINRLRSNIARNVYSPLTRNQRRSIIRSEDDDDDMEITQELGNTKDDNNIRTPTRSSPNPSRPSTPFDRNSIAEKIKNIIDETPSHLHLDSTPIRTHYQTPSRRQNYPHSITGSELGSDLGMHSDGAGNILDEELSQLYDSSNEIDVPSPPSNNIPLSEFLLLSGITFADDPVINDKRRTSAFDDSEGPVRVSEQAIAAAITIPELDMYKTHCEELKEFITADEEAIDRIDKEASANNPTLFRKYLAGNLKTQNEIDEKLVNIKEYAAHKATQTLFEWKQTKHDNLITNLQPHVQKLNEEEQYLEAADQRIRSSKTDLDKNLEELEQRIANSRKKLEERHKIKFADKNKQDEIKEQRAILDGYRSDIAVITEKENVLMDTINNSNKQREELEAEIVKYEKEQGVAANPEKALQRAKEKYEMTRTYLGMRVLEYTDDMIDLIIFNDISIKIIDPKKNPRPPNNVLIIDGLRGIVQHKQDVNEIVETVTLHWNFAREMYRELFKAGARFFTKIIPLENEDGIKCIMEPTNFVHHTKMTITLEVPIQDIYKYPSINMDHVTVKLDRAPKEVLQEYAEQVARELLQKNGFLGLRNTLQTISDRIKSKPTSSSISLSNRITNVNT</sequence>
<feature type="region of interest" description="Disordered" evidence="2">
    <location>
        <begin position="433"/>
        <end position="462"/>
    </location>
</feature>
<evidence type="ECO:0000313" key="5">
    <source>
        <dbReference type="Proteomes" id="UP000646827"/>
    </source>
</evidence>
<feature type="compositionally biased region" description="Basic and acidic residues" evidence="2">
    <location>
        <begin position="78"/>
        <end position="99"/>
    </location>
</feature>
<name>A0A8H7S477_9FUNG</name>
<reference evidence="4 5" key="1">
    <citation type="submission" date="2020-12" db="EMBL/GenBank/DDBJ databases">
        <title>Metabolic potential, ecology and presence of endohyphal bacteria is reflected in genomic diversity of Mucoromycotina.</title>
        <authorList>
            <person name="Muszewska A."/>
            <person name="Okrasinska A."/>
            <person name="Steczkiewicz K."/>
            <person name="Drgas O."/>
            <person name="Orlowska M."/>
            <person name="Perlinska-Lenart U."/>
            <person name="Aleksandrzak-Piekarczyk T."/>
            <person name="Szatraj K."/>
            <person name="Zielenkiewicz U."/>
            <person name="Pilsyk S."/>
            <person name="Malc E."/>
            <person name="Mieczkowski P."/>
            <person name="Kruszewska J.S."/>
            <person name="Biernat P."/>
            <person name="Pawlowska J."/>
        </authorList>
    </citation>
    <scope>NUCLEOTIDE SEQUENCE [LARGE SCALE GENOMIC DNA]</scope>
    <source>
        <strain evidence="4 5">CBS 142.35</strain>
    </source>
</reference>
<feature type="compositionally biased region" description="Low complexity" evidence="2">
    <location>
        <begin position="444"/>
        <end position="459"/>
    </location>
</feature>
<accession>A0A8H7S477</accession>
<feature type="compositionally biased region" description="Acidic residues" evidence="2">
    <location>
        <begin position="191"/>
        <end position="207"/>
    </location>
</feature>
<evidence type="ECO:0000256" key="2">
    <source>
        <dbReference type="SAM" id="MobiDB-lite"/>
    </source>
</evidence>
<dbReference type="Pfam" id="PF08317">
    <property type="entry name" value="Spc7"/>
    <property type="match status" value="1"/>
</dbReference>
<dbReference type="GO" id="GO:1990758">
    <property type="term" value="P:mitotic sister chromatid biorientation"/>
    <property type="evidence" value="ECO:0007669"/>
    <property type="project" value="TreeGrafter"/>
</dbReference>
<organism evidence="4 5">
    <name type="scientific">Circinella minor</name>
    <dbReference type="NCBI Taxonomy" id="1195481"/>
    <lineage>
        <taxon>Eukaryota</taxon>
        <taxon>Fungi</taxon>
        <taxon>Fungi incertae sedis</taxon>
        <taxon>Mucoromycota</taxon>
        <taxon>Mucoromycotina</taxon>
        <taxon>Mucoromycetes</taxon>
        <taxon>Mucorales</taxon>
        <taxon>Lichtheimiaceae</taxon>
        <taxon>Circinella</taxon>
    </lineage>
</organism>
<dbReference type="EMBL" id="JAEPRB010000084">
    <property type="protein sequence ID" value="KAG2222401.1"/>
    <property type="molecule type" value="Genomic_DNA"/>
</dbReference>
<feature type="region of interest" description="Disordered" evidence="2">
    <location>
        <begin position="474"/>
        <end position="521"/>
    </location>
</feature>
<dbReference type="OrthoDB" id="2285795at2759"/>
<feature type="compositionally biased region" description="Polar residues" evidence="2">
    <location>
        <begin position="245"/>
        <end position="254"/>
    </location>
</feature>
<feature type="compositionally biased region" description="Low complexity" evidence="2">
    <location>
        <begin position="219"/>
        <end position="231"/>
    </location>
</feature>
<dbReference type="PANTHER" id="PTHR28260">
    <property type="entry name" value="SPINDLE POLE BODY COMPONENT SPC105"/>
    <property type="match status" value="1"/>
</dbReference>
<keyword evidence="5" id="KW-1185">Reference proteome</keyword>
<dbReference type="Proteomes" id="UP000646827">
    <property type="component" value="Unassembled WGS sequence"/>
</dbReference>
<dbReference type="GO" id="GO:0034501">
    <property type="term" value="P:protein localization to kinetochore"/>
    <property type="evidence" value="ECO:0007669"/>
    <property type="project" value="TreeGrafter"/>
</dbReference>
<evidence type="ECO:0000256" key="1">
    <source>
        <dbReference type="SAM" id="Coils"/>
    </source>
</evidence>
<feature type="coiled-coil region" evidence="1">
    <location>
        <begin position="701"/>
        <end position="735"/>
    </location>
</feature>
<dbReference type="AlphaFoldDB" id="A0A8H7S477"/>
<feature type="compositionally biased region" description="Basic and acidic residues" evidence="2">
    <location>
        <begin position="152"/>
        <end position="166"/>
    </location>
</feature>
<feature type="compositionally biased region" description="Polar residues" evidence="2">
    <location>
        <begin position="21"/>
        <end position="53"/>
    </location>
</feature>
<feature type="compositionally biased region" description="Polar residues" evidence="2">
    <location>
        <begin position="486"/>
        <end position="508"/>
    </location>
</feature>
<dbReference type="SMART" id="SM00787">
    <property type="entry name" value="Spc7"/>
    <property type="match status" value="1"/>
</dbReference>
<feature type="compositionally biased region" description="Polar residues" evidence="2">
    <location>
        <begin position="264"/>
        <end position="289"/>
    </location>
</feature>